<dbReference type="GO" id="GO:0005739">
    <property type="term" value="C:mitochondrion"/>
    <property type="evidence" value="ECO:0007669"/>
    <property type="project" value="TreeGrafter"/>
</dbReference>
<evidence type="ECO:0000256" key="3">
    <source>
        <dbReference type="ARBA" id="ARBA00007317"/>
    </source>
</evidence>
<dbReference type="InterPro" id="IPR001078">
    <property type="entry name" value="2-oxoacid_DH_actylTfrase"/>
</dbReference>
<dbReference type="SUPFAM" id="SSF52777">
    <property type="entry name" value="CoA-dependent acyltransferases"/>
    <property type="match status" value="1"/>
</dbReference>
<dbReference type="EMBL" id="PUHQ01000002">
    <property type="protein sequence ID" value="KAG0667211.1"/>
    <property type="molecule type" value="Genomic_DNA"/>
</dbReference>
<dbReference type="CDD" id="cd06849">
    <property type="entry name" value="lipoyl_domain"/>
    <property type="match status" value="1"/>
</dbReference>
<comment type="pathway">
    <text evidence="2">Amino-acid degradation; L-lysine degradation via saccharopine pathway; glutaryl-CoA from L-lysine: step 6/6.</text>
</comment>
<feature type="domain" description="Lipoyl-binding" evidence="13">
    <location>
        <begin position="65"/>
        <end position="140"/>
    </location>
</feature>
<evidence type="ECO:0000256" key="6">
    <source>
        <dbReference type="ARBA" id="ARBA00022679"/>
    </source>
</evidence>
<feature type="compositionally biased region" description="Acidic residues" evidence="12">
    <location>
        <begin position="653"/>
        <end position="662"/>
    </location>
</feature>
<keyword evidence="11" id="KW-0175">Coiled coil</keyword>
<evidence type="ECO:0000256" key="2">
    <source>
        <dbReference type="ARBA" id="ARBA00005145"/>
    </source>
</evidence>
<evidence type="ECO:0000256" key="7">
    <source>
        <dbReference type="ARBA" id="ARBA00022823"/>
    </source>
</evidence>
<evidence type="ECO:0000256" key="8">
    <source>
        <dbReference type="ARBA" id="ARBA00022946"/>
    </source>
</evidence>
<feature type="compositionally biased region" description="Basic and acidic residues" evidence="12">
    <location>
        <begin position="1182"/>
        <end position="1199"/>
    </location>
</feature>
<feature type="coiled-coil region" evidence="11">
    <location>
        <begin position="790"/>
        <end position="845"/>
    </location>
</feature>
<sequence>MLATRTATLHATKRALALAPRSQLVSARAPAASAATRLGRLTTSTPVLPVHGARSFHAACRTCQEQLVKVPSMAESITEGTLKQWLKQKGDFVEADEEVATIETDKIDVAVNAPSAGVLTDLLAQEEDTVTVGQDLFKLDTSASKPEGGAAPKEESQPKEEKKEESKPKEEKEEPKPKQEEAKPEPKSEYRKPDSSQPAPKPVEQSKRDSSSSAEQPTPGKFSRNETKVKISRMRARIAERLKEAQNTAASLTTFNEIDMSNLMAFRAKYKDQVMKDHGVKLGFMSAFVKASTVAMKELPAVNASIVGEGTSAEIVYRDYVDVSVAVSTPKGLVTPVLRNAESYDFIGIEREIANLGKKARDGKLTLEDMTGGSFTISNGGVFGSLFGTPILNTPQTAVLGMHATKDKPWVVDGQVVVRPIMVVALTYDHRLLDGREVGPLLRNELTLAGTFSSTAISPNTAVTFLVRLKQLIEDPALFALHFFEWKARIPVYVPGHERDFLQVARKQELFAPLTSRSELSALYRTRPYTAEATIELLARLRPVSINTANTADSKSRFGSTGAPGRPAWPLIASDARAKGTDANEDWVAVTDCGHVYHACAFRNVKCDKQRATANGAIARRSNMQEPMPLLKLFLTGTGAGGAPSSDAILASDDIDVDEEEDAKPPRKRLRPDGKGKARAVPEQEEEDSDIDEALTAAGPSNAQPDGGEMRRQWMEAMATVREQRAEIARLNATNSHLLEQLVEAGGDISPSEDEMECIRERVVDPDETPYFYNPGTECYCNSCKPTTRTQRLKDRVEDLEARLEVAETRWEDLEDRNDELHEQMSRLEDERDKLGRDLNALSNDHQTARVKWREAEKAYTIRLQQAGESGTAIIKQLRDELEERDKEITHLKANIDGIKYHTDKETKKAQAAVASAQASASSQILQAIDRVKAAEARLAAETQIAKMRQKLNVLRSKRGVVGSDSDAEHATAAAPVPGPSSSRTLKRTTSSRSNFSLSPPASPTDAVRINNNSTLLGNSPRKQRHSRSAFDDWNLSREEERPGGDGLSPVRPGSGVKQEHDDDDDDDDDELEYVDVTTGVPTAKPAPVVARAKPSSERVIELSDDDSEVDVVASSYFSAAATKGPARVAGRPSASAPSSTTSRRPPAAAAAGPFATLTNSISGGGAVHPLWKKAAAAAPNKQDKHLPDFSKGRVDTGAKRHVKRK</sequence>
<feature type="compositionally biased region" description="Acidic residues" evidence="12">
    <location>
        <begin position="683"/>
        <end position="693"/>
    </location>
</feature>
<dbReference type="Gene3D" id="3.30.559.10">
    <property type="entry name" value="Chloramphenicol acetyltransferase-like domain"/>
    <property type="match status" value="1"/>
</dbReference>
<dbReference type="SUPFAM" id="SSF51230">
    <property type="entry name" value="Single hybrid motif"/>
    <property type="match status" value="1"/>
</dbReference>
<feature type="compositionally biased region" description="Basic and acidic residues" evidence="12">
    <location>
        <begin position="671"/>
        <end position="682"/>
    </location>
</feature>
<feature type="compositionally biased region" description="Low complexity" evidence="12">
    <location>
        <begin position="981"/>
        <end position="994"/>
    </location>
</feature>
<dbReference type="OrthoDB" id="5391403at2759"/>
<gene>
    <name evidence="14" type="primary">KGD2</name>
    <name evidence="14" type="ORF">C6P46_002623</name>
</gene>
<dbReference type="Gene3D" id="1.10.287.1490">
    <property type="match status" value="1"/>
</dbReference>
<dbReference type="EC" id="2.3.1.61" evidence="4"/>
<dbReference type="PANTHER" id="PTHR43416">
    <property type="entry name" value="DIHYDROLIPOYLLYSINE-RESIDUE SUCCINYLTRANSFERASE COMPONENT OF 2-OXOGLUTARATE DEHYDROGENASE COMPLEX, MITOCHONDRIAL-RELATED"/>
    <property type="match status" value="1"/>
</dbReference>
<feature type="compositionally biased region" description="Basic and acidic residues" evidence="12">
    <location>
        <begin position="1029"/>
        <end position="1044"/>
    </location>
</feature>
<feature type="region of interest" description="Disordered" evidence="12">
    <location>
        <begin position="1122"/>
        <end position="1206"/>
    </location>
</feature>
<evidence type="ECO:0000313" key="15">
    <source>
        <dbReference type="Proteomes" id="UP000777482"/>
    </source>
</evidence>
<dbReference type="PROSITE" id="PS00189">
    <property type="entry name" value="LIPOYL"/>
    <property type="match status" value="1"/>
</dbReference>
<keyword evidence="15" id="KW-1185">Reference proteome</keyword>
<evidence type="ECO:0000313" key="14">
    <source>
        <dbReference type="EMBL" id="KAG0667211.1"/>
    </source>
</evidence>
<evidence type="ECO:0000256" key="1">
    <source>
        <dbReference type="ARBA" id="ARBA00001938"/>
    </source>
</evidence>
<dbReference type="Pfam" id="PF00364">
    <property type="entry name" value="Biotin_lipoyl"/>
    <property type="match status" value="1"/>
</dbReference>
<evidence type="ECO:0000259" key="13">
    <source>
        <dbReference type="PROSITE" id="PS50968"/>
    </source>
</evidence>
<dbReference type="NCBIfam" id="TIGR01347">
    <property type="entry name" value="sucB"/>
    <property type="match status" value="1"/>
</dbReference>
<feature type="compositionally biased region" description="Acidic residues" evidence="12">
    <location>
        <begin position="1062"/>
        <end position="1074"/>
    </location>
</feature>
<dbReference type="PROSITE" id="PS50968">
    <property type="entry name" value="BIOTINYL_LIPOYL"/>
    <property type="match status" value="1"/>
</dbReference>
<dbReference type="InterPro" id="IPR011053">
    <property type="entry name" value="Single_hybrid_motif"/>
</dbReference>
<accession>A0A9P7BA24</accession>
<proteinExistence type="inferred from homology"/>
<comment type="cofactor">
    <cofactor evidence="1">
        <name>(R)-lipoate</name>
        <dbReference type="ChEBI" id="CHEBI:83088"/>
    </cofactor>
</comment>
<dbReference type="InterPro" id="IPR000089">
    <property type="entry name" value="Biotin_lipoyl"/>
</dbReference>
<feature type="region of interest" description="Disordered" evidence="12">
    <location>
        <begin position="645"/>
        <end position="708"/>
    </location>
</feature>
<keyword evidence="6" id="KW-0808">Transferase</keyword>
<dbReference type="AlphaFoldDB" id="A0A9P7BA24"/>
<name>A0A9P7BA24_RHOMI</name>
<dbReference type="Gene3D" id="2.40.50.100">
    <property type="match status" value="1"/>
</dbReference>
<keyword evidence="5" id="KW-0816">Tricarboxylic acid cycle</keyword>
<evidence type="ECO:0000256" key="12">
    <source>
        <dbReference type="SAM" id="MobiDB-lite"/>
    </source>
</evidence>
<dbReference type="InterPro" id="IPR003016">
    <property type="entry name" value="2-oxoA_DH_lipoyl-BS"/>
</dbReference>
<protein>
    <recommendedName>
        <fullName evidence="4">dihydrolipoyllysine-residue succinyltransferase</fullName>
        <ecNumber evidence="4">2.3.1.61</ecNumber>
    </recommendedName>
    <alternativeName>
        <fullName evidence="10">2-oxoglutarate dehydrogenase complex component E2</fullName>
    </alternativeName>
</protein>
<reference evidence="14 15" key="1">
    <citation type="submission" date="2020-11" db="EMBL/GenBank/DDBJ databases">
        <title>Kefir isolates.</title>
        <authorList>
            <person name="Marcisauskas S."/>
            <person name="Kim Y."/>
            <person name="Blasche S."/>
        </authorList>
    </citation>
    <scope>NUCLEOTIDE SEQUENCE [LARGE SCALE GENOMIC DNA]</scope>
    <source>
        <strain evidence="14 15">KR</strain>
    </source>
</reference>
<dbReference type="Pfam" id="PF00198">
    <property type="entry name" value="2-oxoacid_dh"/>
    <property type="match status" value="1"/>
</dbReference>
<dbReference type="PANTHER" id="PTHR43416:SF5">
    <property type="entry name" value="DIHYDROLIPOYLLYSINE-RESIDUE SUCCINYLTRANSFERASE COMPONENT OF 2-OXOGLUTARATE DEHYDROGENASE COMPLEX, MITOCHONDRIAL"/>
    <property type="match status" value="1"/>
</dbReference>
<dbReference type="InterPro" id="IPR050537">
    <property type="entry name" value="2-oxoacid_dehydrogenase"/>
</dbReference>
<comment type="similarity">
    <text evidence="3">Belongs to the 2-oxoacid dehydrogenase family.</text>
</comment>
<dbReference type="GO" id="GO:0004149">
    <property type="term" value="F:dihydrolipoyllysine-residue succinyltransferase activity"/>
    <property type="evidence" value="ECO:0007669"/>
    <property type="project" value="UniProtKB-EC"/>
</dbReference>
<keyword evidence="9" id="KW-0012">Acyltransferase</keyword>
<evidence type="ECO:0000256" key="4">
    <source>
        <dbReference type="ARBA" id="ARBA00012945"/>
    </source>
</evidence>
<evidence type="ECO:0000256" key="10">
    <source>
        <dbReference type="ARBA" id="ARBA00032406"/>
    </source>
</evidence>
<feature type="region of interest" description="Disordered" evidence="12">
    <location>
        <begin position="963"/>
        <end position="1106"/>
    </location>
</feature>
<dbReference type="InterPro" id="IPR006255">
    <property type="entry name" value="SucB"/>
</dbReference>
<feature type="region of interest" description="Disordered" evidence="12">
    <location>
        <begin position="140"/>
        <end position="230"/>
    </location>
</feature>
<keyword evidence="8" id="KW-0809">Transit peptide</keyword>
<dbReference type="Proteomes" id="UP000777482">
    <property type="component" value="Unassembled WGS sequence"/>
</dbReference>
<dbReference type="GO" id="GO:0006099">
    <property type="term" value="P:tricarboxylic acid cycle"/>
    <property type="evidence" value="ECO:0007669"/>
    <property type="project" value="UniProtKB-KW"/>
</dbReference>
<feature type="compositionally biased region" description="Low complexity" evidence="12">
    <location>
        <begin position="1077"/>
        <end position="1094"/>
    </location>
</feature>
<keyword evidence="7" id="KW-0450">Lipoyl</keyword>
<evidence type="ECO:0000256" key="5">
    <source>
        <dbReference type="ARBA" id="ARBA00022532"/>
    </source>
</evidence>
<comment type="caution">
    <text evidence="14">The sequence shown here is derived from an EMBL/GenBank/DDBJ whole genome shotgun (WGS) entry which is preliminary data.</text>
</comment>
<evidence type="ECO:0000256" key="11">
    <source>
        <dbReference type="SAM" id="Coils"/>
    </source>
</evidence>
<organism evidence="14 15">
    <name type="scientific">Rhodotorula mucilaginosa</name>
    <name type="common">Yeast</name>
    <name type="synonym">Rhodotorula rubra</name>
    <dbReference type="NCBI Taxonomy" id="5537"/>
    <lineage>
        <taxon>Eukaryota</taxon>
        <taxon>Fungi</taxon>
        <taxon>Dikarya</taxon>
        <taxon>Basidiomycota</taxon>
        <taxon>Pucciniomycotina</taxon>
        <taxon>Microbotryomycetes</taxon>
        <taxon>Sporidiobolales</taxon>
        <taxon>Sporidiobolaceae</taxon>
        <taxon>Rhodotorula</taxon>
    </lineage>
</organism>
<evidence type="ECO:0000256" key="9">
    <source>
        <dbReference type="ARBA" id="ARBA00023315"/>
    </source>
</evidence>
<dbReference type="CDD" id="cd14686">
    <property type="entry name" value="bZIP"/>
    <property type="match status" value="1"/>
</dbReference>
<feature type="compositionally biased region" description="Low complexity" evidence="12">
    <location>
        <begin position="1126"/>
        <end position="1154"/>
    </location>
</feature>
<feature type="compositionally biased region" description="Basic and acidic residues" evidence="12">
    <location>
        <begin position="152"/>
        <end position="194"/>
    </location>
</feature>
<dbReference type="InterPro" id="IPR023213">
    <property type="entry name" value="CAT-like_dom_sf"/>
</dbReference>
<dbReference type="GO" id="GO:0045252">
    <property type="term" value="C:oxoglutarate dehydrogenase complex"/>
    <property type="evidence" value="ECO:0007669"/>
    <property type="project" value="InterPro"/>
</dbReference>